<evidence type="ECO:0000256" key="1">
    <source>
        <dbReference type="SAM" id="MobiDB-lite"/>
    </source>
</evidence>
<gene>
    <name evidence="2" type="ORF">BD311DRAFT_776950</name>
</gene>
<dbReference type="EMBL" id="ML143407">
    <property type="protein sequence ID" value="TBU30195.1"/>
    <property type="molecule type" value="Genomic_DNA"/>
</dbReference>
<feature type="region of interest" description="Disordered" evidence="1">
    <location>
        <begin position="1"/>
        <end position="206"/>
    </location>
</feature>
<proteinExistence type="predicted"/>
<protein>
    <submittedName>
        <fullName evidence="2">Uncharacterized protein</fullName>
    </submittedName>
</protein>
<name>A0A4Q9MRJ9_9APHY</name>
<evidence type="ECO:0000313" key="2">
    <source>
        <dbReference type="EMBL" id="TBU30195.1"/>
    </source>
</evidence>
<reference evidence="2" key="1">
    <citation type="submission" date="2019-01" db="EMBL/GenBank/DDBJ databases">
        <title>Draft genome sequences of three monokaryotic isolates of the white-rot basidiomycete fungus Dichomitus squalens.</title>
        <authorList>
            <consortium name="DOE Joint Genome Institute"/>
            <person name="Lopez S.C."/>
            <person name="Andreopoulos B."/>
            <person name="Pangilinan J."/>
            <person name="Lipzen A."/>
            <person name="Riley R."/>
            <person name="Ahrendt S."/>
            <person name="Ng V."/>
            <person name="Barry K."/>
            <person name="Daum C."/>
            <person name="Grigoriev I.V."/>
            <person name="Hilden K.S."/>
            <person name="Makela M.R."/>
            <person name="de Vries R.P."/>
        </authorList>
    </citation>
    <scope>NUCLEOTIDE SEQUENCE [LARGE SCALE GENOMIC DNA]</scope>
    <source>
        <strain evidence="2">OM18370.1</strain>
    </source>
</reference>
<sequence length="338" mass="36667">MDASPPLSIPRLRLPRYSPQHSDQALTPVAGPSHRLDRDHLHASDDDEDAESTPRMSAAAIPDKQSPRSAASPGLPASNPTARLRALLARVPNSPNAHASSSRPPITLPSSSEPESDFEPPHSIPTSSSIARDSLKELFSNALREPGNTPRKAGRPRRNSIDASEVETSMSVEEERAKYKARRRTLSDEEAEKSRRSTRSPAASAFDALRQRLNQSTSAMPSLSHDQMVMDMSMPPPNSSTDTAMQPGAPVDQSSDTPPRATSTPMRTFQMSANITNINIHSSEFLLLDKIVLFLRFLVAALDNGGVVCSKLSGIWTTPGLARETDAEYRSTRSTNGN</sequence>
<dbReference type="AlphaFoldDB" id="A0A4Q9MRJ9"/>
<feature type="region of interest" description="Disordered" evidence="1">
    <location>
        <begin position="231"/>
        <end position="265"/>
    </location>
</feature>
<dbReference type="OrthoDB" id="3230534at2759"/>
<dbReference type="Proteomes" id="UP000292957">
    <property type="component" value="Unassembled WGS sequence"/>
</dbReference>
<feature type="compositionally biased region" description="Polar residues" evidence="1">
    <location>
        <begin position="252"/>
        <end position="265"/>
    </location>
</feature>
<accession>A0A4Q9MRJ9</accession>
<organism evidence="2">
    <name type="scientific">Dichomitus squalens</name>
    <dbReference type="NCBI Taxonomy" id="114155"/>
    <lineage>
        <taxon>Eukaryota</taxon>
        <taxon>Fungi</taxon>
        <taxon>Dikarya</taxon>
        <taxon>Basidiomycota</taxon>
        <taxon>Agaricomycotina</taxon>
        <taxon>Agaricomycetes</taxon>
        <taxon>Polyporales</taxon>
        <taxon>Polyporaceae</taxon>
        <taxon>Dichomitus</taxon>
    </lineage>
</organism>
<feature type="compositionally biased region" description="Low complexity" evidence="1">
    <location>
        <begin position="1"/>
        <end position="19"/>
    </location>
</feature>
<feature type="compositionally biased region" description="Basic and acidic residues" evidence="1">
    <location>
        <begin position="34"/>
        <end position="44"/>
    </location>
</feature>
<feature type="compositionally biased region" description="Polar residues" evidence="1">
    <location>
        <begin position="93"/>
        <end position="104"/>
    </location>
</feature>